<dbReference type="InterPro" id="IPR001789">
    <property type="entry name" value="Sig_transdc_resp-reg_receiver"/>
</dbReference>
<dbReference type="SMART" id="SM00448">
    <property type="entry name" value="REC"/>
    <property type="match status" value="1"/>
</dbReference>
<feature type="domain" description="Response regulatory" evidence="3">
    <location>
        <begin position="14"/>
        <end position="127"/>
    </location>
</feature>
<evidence type="ECO:0000256" key="1">
    <source>
        <dbReference type="ARBA" id="ARBA00022553"/>
    </source>
</evidence>
<accession>A0A9E3H7I5</accession>
<dbReference type="PROSITE" id="PS50110">
    <property type="entry name" value="RESPONSE_REGULATORY"/>
    <property type="match status" value="1"/>
</dbReference>
<dbReference type="CDD" id="cd00156">
    <property type="entry name" value="REC"/>
    <property type="match status" value="1"/>
</dbReference>
<dbReference type="Gene3D" id="3.40.50.2300">
    <property type="match status" value="1"/>
</dbReference>
<reference evidence="4" key="2">
    <citation type="journal article" date="2022" name="Microbiol. Resour. Announc.">
        <title>Metagenome Sequencing to Explore Phylogenomics of Terrestrial Cyanobacteria.</title>
        <authorList>
            <person name="Ward R.D."/>
            <person name="Stajich J.E."/>
            <person name="Johansen J.R."/>
            <person name="Huntemann M."/>
            <person name="Clum A."/>
            <person name="Foster B."/>
            <person name="Foster B."/>
            <person name="Roux S."/>
            <person name="Palaniappan K."/>
            <person name="Varghese N."/>
            <person name="Mukherjee S."/>
            <person name="Reddy T.B.K."/>
            <person name="Daum C."/>
            <person name="Copeland A."/>
            <person name="Chen I.A."/>
            <person name="Ivanova N.N."/>
            <person name="Kyrpides N.C."/>
            <person name="Shapiro N."/>
            <person name="Eloe-Fadrosh E.A."/>
            <person name="Pietrasiak N."/>
        </authorList>
    </citation>
    <scope>NUCLEOTIDE SEQUENCE</scope>
    <source>
        <strain evidence="4">HA4357-MV3</strain>
    </source>
</reference>
<sequence length="130" mass="14526">MNCLFSEENLNKTQILVVDDVIDNSLLLATILESEGYQVDIASGGYTAIAKIEANPPKLVLLDLMMPELDGYEVAKWIRQNQPSVAIVIVTAYDELPTFEQQQLQVNGFLHKPINIDELLTQVQALLEPE</sequence>
<evidence type="ECO:0000313" key="4">
    <source>
        <dbReference type="EMBL" id="MBW4432122.1"/>
    </source>
</evidence>
<keyword evidence="1 2" id="KW-0597">Phosphoprotein</keyword>
<feature type="modified residue" description="4-aspartylphosphate" evidence="2">
    <location>
        <position position="63"/>
    </location>
</feature>
<evidence type="ECO:0000313" key="5">
    <source>
        <dbReference type="Proteomes" id="UP000813215"/>
    </source>
</evidence>
<dbReference type="InterPro" id="IPR050595">
    <property type="entry name" value="Bact_response_regulator"/>
</dbReference>
<evidence type="ECO:0000256" key="2">
    <source>
        <dbReference type="PROSITE-ProRule" id="PRU00169"/>
    </source>
</evidence>
<dbReference type="SUPFAM" id="SSF52172">
    <property type="entry name" value="CheY-like"/>
    <property type="match status" value="1"/>
</dbReference>
<dbReference type="PANTHER" id="PTHR44591:SF3">
    <property type="entry name" value="RESPONSE REGULATORY DOMAIN-CONTAINING PROTEIN"/>
    <property type="match status" value="1"/>
</dbReference>
<dbReference type="PANTHER" id="PTHR44591">
    <property type="entry name" value="STRESS RESPONSE REGULATOR PROTEIN 1"/>
    <property type="match status" value="1"/>
</dbReference>
<proteinExistence type="predicted"/>
<dbReference type="AlphaFoldDB" id="A0A9E3H7I5"/>
<comment type="caution">
    <text evidence="4">The sequence shown here is derived from an EMBL/GenBank/DDBJ whole genome shotgun (WGS) entry which is preliminary data.</text>
</comment>
<name>A0A9E3H7I5_9NOST</name>
<dbReference type="Pfam" id="PF00072">
    <property type="entry name" value="Response_reg"/>
    <property type="match status" value="1"/>
</dbReference>
<dbReference type="EMBL" id="JAHHHW010000080">
    <property type="protein sequence ID" value="MBW4432122.1"/>
    <property type="molecule type" value="Genomic_DNA"/>
</dbReference>
<dbReference type="GO" id="GO:0000160">
    <property type="term" value="P:phosphorelay signal transduction system"/>
    <property type="evidence" value="ECO:0007669"/>
    <property type="project" value="InterPro"/>
</dbReference>
<gene>
    <name evidence="4" type="ORF">KME28_10425</name>
</gene>
<organism evidence="4 5">
    <name type="scientific">Pelatocladus maniniholoensis HA4357-MV3</name>
    <dbReference type="NCBI Taxonomy" id="1117104"/>
    <lineage>
        <taxon>Bacteria</taxon>
        <taxon>Bacillati</taxon>
        <taxon>Cyanobacteriota</taxon>
        <taxon>Cyanophyceae</taxon>
        <taxon>Nostocales</taxon>
        <taxon>Nostocaceae</taxon>
        <taxon>Pelatocladus</taxon>
    </lineage>
</organism>
<evidence type="ECO:0000259" key="3">
    <source>
        <dbReference type="PROSITE" id="PS50110"/>
    </source>
</evidence>
<protein>
    <submittedName>
        <fullName evidence="4">Response regulator</fullName>
    </submittedName>
</protein>
<reference evidence="4" key="1">
    <citation type="submission" date="2021-05" db="EMBL/GenBank/DDBJ databases">
        <authorList>
            <person name="Pietrasiak N."/>
            <person name="Ward R."/>
            <person name="Stajich J.E."/>
            <person name="Kurbessoian T."/>
        </authorList>
    </citation>
    <scope>NUCLEOTIDE SEQUENCE</scope>
    <source>
        <strain evidence="4">HA4357-MV3</strain>
    </source>
</reference>
<dbReference type="InterPro" id="IPR011006">
    <property type="entry name" value="CheY-like_superfamily"/>
</dbReference>
<dbReference type="Proteomes" id="UP000813215">
    <property type="component" value="Unassembled WGS sequence"/>
</dbReference>